<evidence type="ECO:0000313" key="3">
    <source>
        <dbReference type="WBParaSite" id="ECPE_0001667901-mRNA-1"/>
    </source>
</evidence>
<dbReference type="AlphaFoldDB" id="A0A183BBQ1"/>
<accession>A0A183BBQ1</accession>
<proteinExistence type="predicted"/>
<dbReference type="WBParaSite" id="ECPE_0001667901-mRNA-1">
    <property type="protein sequence ID" value="ECPE_0001667901-mRNA-1"/>
    <property type="gene ID" value="ECPE_0001667901"/>
</dbReference>
<protein>
    <submittedName>
        <fullName evidence="3">TPR_REGION domain-containing protein</fullName>
    </submittedName>
</protein>
<sequence length="110" mass="12572">MTVTEARRSLEEQFDSFCAANSFESILNHFNQLCALAVTTPTRHPWAIYTQLHARLKCYWKAAALFERLEKRVRRPEYMHQTACSGLNVSGLCLCLPTRISPLAPCAHFN</sequence>
<keyword evidence="2" id="KW-1185">Reference proteome</keyword>
<dbReference type="InterPro" id="IPR036188">
    <property type="entry name" value="FAD/NAD-bd_sf"/>
</dbReference>
<organism evidence="3">
    <name type="scientific">Echinostoma caproni</name>
    <dbReference type="NCBI Taxonomy" id="27848"/>
    <lineage>
        <taxon>Eukaryota</taxon>
        <taxon>Metazoa</taxon>
        <taxon>Spiralia</taxon>
        <taxon>Lophotrochozoa</taxon>
        <taxon>Platyhelminthes</taxon>
        <taxon>Trematoda</taxon>
        <taxon>Digenea</taxon>
        <taxon>Plagiorchiida</taxon>
        <taxon>Echinostomata</taxon>
        <taxon>Echinostomatoidea</taxon>
        <taxon>Echinostomatidae</taxon>
        <taxon>Echinostoma</taxon>
    </lineage>
</organism>
<evidence type="ECO:0000313" key="2">
    <source>
        <dbReference type="Proteomes" id="UP000272942"/>
    </source>
</evidence>
<gene>
    <name evidence="1" type="ORF">ECPE_LOCUS16636</name>
</gene>
<dbReference type="EMBL" id="UZAN01065199">
    <property type="protein sequence ID" value="VDP93908.1"/>
    <property type="molecule type" value="Genomic_DNA"/>
</dbReference>
<name>A0A183BBQ1_9TREM</name>
<dbReference type="Gene3D" id="3.50.50.60">
    <property type="entry name" value="FAD/NAD(P)-binding domain"/>
    <property type="match status" value="1"/>
</dbReference>
<reference evidence="3" key="1">
    <citation type="submission" date="2016-06" db="UniProtKB">
        <authorList>
            <consortium name="WormBaseParasite"/>
        </authorList>
    </citation>
    <scope>IDENTIFICATION</scope>
</reference>
<reference evidence="1 2" key="2">
    <citation type="submission" date="2018-11" db="EMBL/GenBank/DDBJ databases">
        <authorList>
            <consortium name="Pathogen Informatics"/>
        </authorList>
    </citation>
    <scope>NUCLEOTIDE SEQUENCE [LARGE SCALE GENOMIC DNA]</scope>
    <source>
        <strain evidence="1 2">Egypt</strain>
    </source>
</reference>
<dbReference type="Proteomes" id="UP000272942">
    <property type="component" value="Unassembled WGS sequence"/>
</dbReference>
<evidence type="ECO:0000313" key="1">
    <source>
        <dbReference type="EMBL" id="VDP93908.1"/>
    </source>
</evidence>
<dbReference type="OrthoDB" id="6280057at2759"/>